<sequence length="500" mass="56867">MVRSQKLRWGGPEPYPLFFYLLREVAATSFPMRVESRQEWDMRSKIGLPNLEETENKLSDCGLGKRVYLQNIAIWRPARGPSRRAPAGVMEPQLFEPCPDAVTIDLDTAQLILSTPGTYTHKELRLPSRCVRCYTNMILREIASECGIRPMSEGETCGIEACNKETLFGSDRCVGHLDATNLECWKSKQYQNYPALETALKYAATRQWVCPDSYEVVIDHAEQIRSGERPSADLVILDDEFSPTTYQLFEFSIIDRVHGNTLVNTTVTHPSGLCHRKDRDDASHELLDLFQERLIARKLLEAGISKNTIFLVYHYGKTDLMILRDFLATGGYENMLSSDDNCIPLIPIYRQQKIEPPPGFNSFPLRLEVLFRVLYPLHSLCGRNHLALIDCQQTKLVLDAFEHFCQPIESRGSDWQPEKLVKISQTTITSFFKNIDRSTLKRKLNAADAEDELDQGRKTSLGDGLPDQIEASYVDSDYEDHLVEGEDEESNVGDNESEEA</sequence>
<proteinExistence type="predicted"/>
<dbReference type="OrthoDB" id="6077919at2759"/>
<feature type="region of interest" description="Disordered" evidence="1">
    <location>
        <begin position="477"/>
        <end position="500"/>
    </location>
</feature>
<gene>
    <name evidence="2" type="ORF">FPHYL_12943</name>
</gene>
<protein>
    <submittedName>
        <fullName evidence="2">Zinc finger protein</fullName>
    </submittedName>
</protein>
<evidence type="ECO:0000313" key="3">
    <source>
        <dbReference type="Proteomes" id="UP000582016"/>
    </source>
</evidence>
<name>A0A8H5IGZ0_9HYPO</name>
<comment type="caution">
    <text evidence="2">The sequence shown here is derived from an EMBL/GenBank/DDBJ whole genome shotgun (WGS) entry which is preliminary data.</text>
</comment>
<keyword evidence="3" id="KW-1185">Reference proteome</keyword>
<feature type="compositionally biased region" description="Acidic residues" evidence="1">
    <location>
        <begin position="485"/>
        <end position="500"/>
    </location>
</feature>
<dbReference type="Proteomes" id="UP000582016">
    <property type="component" value="Unassembled WGS sequence"/>
</dbReference>
<evidence type="ECO:0000313" key="2">
    <source>
        <dbReference type="EMBL" id="KAF5536576.1"/>
    </source>
</evidence>
<dbReference type="EMBL" id="JAAOAQ010000706">
    <property type="protein sequence ID" value="KAF5536576.1"/>
    <property type="molecule type" value="Genomic_DNA"/>
</dbReference>
<reference evidence="2 3" key="1">
    <citation type="submission" date="2020-05" db="EMBL/GenBank/DDBJ databases">
        <title>Identification and distribution of gene clusters putatively required for synthesis of sphingolipid metabolism inhibitors in phylogenetically diverse species of the filamentous fungus Fusarium.</title>
        <authorList>
            <person name="Kim H.-S."/>
            <person name="Busman M."/>
            <person name="Brown D.W."/>
            <person name="Divon H."/>
            <person name="Uhlig S."/>
            <person name="Proctor R.H."/>
        </authorList>
    </citation>
    <scope>NUCLEOTIDE SEQUENCE [LARGE SCALE GENOMIC DNA]</scope>
    <source>
        <strain evidence="2 3">NRRL 13617</strain>
    </source>
</reference>
<feature type="region of interest" description="Disordered" evidence="1">
    <location>
        <begin position="448"/>
        <end position="467"/>
    </location>
</feature>
<organism evidence="2 3">
    <name type="scientific">Fusarium phyllophilum</name>
    <dbReference type="NCBI Taxonomy" id="47803"/>
    <lineage>
        <taxon>Eukaryota</taxon>
        <taxon>Fungi</taxon>
        <taxon>Dikarya</taxon>
        <taxon>Ascomycota</taxon>
        <taxon>Pezizomycotina</taxon>
        <taxon>Sordariomycetes</taxon>
        <taxon>Hypocreomycetidae</taxon>
        <taxon>Hypocreales</taxon>
        <taxon>Nectriaceae</taxon>
        <taxon>Fusarium</taxon>
        <taxon>Fusarium fujikuroi species complex</taxon>
    </lineage>
</organism>
<evidence type="ECO:0000256" key="1">
    <source>
        <dbReference type="SAM" id="MobiDB-lite"/>
    </source>
</evidence>
<dbReference type="AlphaFoldDB" id="A0A8H5IGZ0"/>
<accession>A0A8H5IGZ0</accession>